<reference evidence="2" key="1">
    <citation type="submission" date="2012-01" db="EMBL/GenBank/DDBJ databases">
        <title>The Genome Sequence of Treponema denticola OTK.</title>
        <authorList>
            <consortium name="The Broad Institute Genome Sequencing Platform"/>
            <person name="Earl A."/>
            <person name="Ward D."/>
            <person name="Feldgarden M."/>
            <person name="Gevers D."/>
            <person name="Blanton J.M."/>
            <person name="Fenno C.J."/>
            <person name="Baranova O.V."/>
            <person name="Mathney J."/>
            <person name="Dewhirst F.E."/>
            <person name="Izard J."/>
            <person name="Young S.K."/>
            <person name="Zeng Q."/>
            <person name="Gargeya S."/>
            <person name="Fitzgerald M."/>
            <person name="Haas B."/>
            <person name="Abouelleil A."/>
            <person name="Alvarado L."/>
            <person name="Arachchi H.M."/>
            <person name="Berlin A."/>
            <person name="Chapman S.B."/>
            <person name="Gearin G."/>
            <person name="Goldberg J."/>
            <person name="Griggs A."/>
            <person name="Gujja S."/>
            <person name="Hansen M."/>
            <person name="Heiman D."/>
            <person name="Howarth C."/>
            <person name="Larimer J."/>
            <person name="Lui A."/>
            <person name="MacDonald P.J.P."/>
            <person name="McCowen C."/>
            <person name="Montmayeur A."/>
            <person name="Murphy C."/>
            <person name="Neiman D."/>
            <person name="Pearson M."/>
            <person name="Priest M."/>
            <person name="Roberts A."/>
            <person name="Saif S."/>
            <person name="Shea T."/>
            <person name="Sisk P."/>
            <person name="Stolte C."/>
            <person name="Sykes S."/>
            <person name="Wortman J."/>
            <person name="Nusbaum C."/>
            <person name="Birren B."/>
        </authorList>
    </citation>
    <scope>NUCLEOTIDE SEQUENCE [LARGE SCALE GENOMIC DNA]</scope>
    <source>
        <strain evidence="2">OTK</strain>
    </source>
</reference>
<proteinExistence type="predicted"/>
<dbReference type="PATRIC" id="fig|999434.4.peg.486"/>
<evidence type="ECO:0000256" key="1">
    <source>
        <dbReference type="SAM" id="MobiDB-lite"/>
    </source>
</evidence>
<dbReference type="AlphaFoldDB" id="A0A0F6MQ06"/>
<accession>A0A0F6MQ06</accession>
<evidence type="ECO:0000313" key="2">
    <source>
        <dbReference type="EMBL" id="EMB23327.1"/>
    </source>
</evidence>
<organism evidence="2">
    <name type="scientific">Treponema denticola OTK</name>
    <dbReference type="NCBI Taxonomy" id="999434"/>
    <lineage>
        <taxon>Bacteria</taxon>
        <taxon>Pseudomonadati</taxon>
        <taxon>Spirochaetota</taxon>
        <taxon>Spirochaetia</taxon>
        <taxon>Spirochaetales</taxon>
        <taxon>Treponemataceae</taxon>
        <taxon>Treponema</taxon>
    </lineage>
</organism>
<dbReference type="EMBL" id="AGDY01000004">
    <property type="protein sequence ID" value="EMB23327.1"/>
    <property type="molecule type" value="Genomic_DNA"/>
</dbReference>
<name>A0A0F6MQ06_TREDN</name>
<dbReference type="Proteomes" id="UP000011701">
    <property type="component" value="Chromosome"/>
</dbReference>
<dbReference type="RefSeq" id="WP_002690743.1">
    <property type="nucleotide sequence ID" value="NZ_CM001797.1"/>
</dbReference>
<comment type="caution">
    <text evidence="2">The sequence shown here is derived from an EMBL/GenBank/DDBJ whole genome shotgun (WGS) entry which is preliminary data.</text>
</comment>
<protein>
    <submittedName>
        <fullName evidence="2">Uncharacterized protein</fullName>
    </submittedName>
</protein>
<sequence>MSQTAKMVIHDPESFHLLTIDAKKTIIKAATNTVNVQAALARKNTVNAMKNKFTLRNNFTVKQVQFDKMPEGLYSLNSIHSTVGINQKASYMERQEKGGIHKPAMGSTLAIPTDTARSGNRTKPVSKMYRVNRLRSQKVKGPFKKNIRSKKARQVARAYVSFKTGKLISFGKNLHKVTRFHSSKGHVSFKLKQVYSFSKSQTRTPPTPFFQNACEKPASDGQKIFNSQMDKLQK</sequence>
<feature type="region of interest" description="Disordered" evidence="1">
    <location>
        <begin position="102"/>
        <end position="122"/>
    </location>
</feature>
<gene>
    <name evidence="2" type="ORF">HMPREF9723_00465</name>
</gene>
<dbReference type="HOGENOM" id="CLU_1184611_0_0_12"/>